<evidence type="ECO:0000313" key="1">
    <source>
        <dbReference type="EMBL" id="GBP33874.1"/>
    </source>
</evidence>
<dbReference type="PANTHER" id="PTHR47326">
    <property type="entry name" value="TRANSPOSABLE ELEMENT TC3 TRANSPOSASE-LIKE PROTEIN"/>
    <property type="match status" value="1"/>
</dbReference>
<reference evidence="1 2" key="1">
    <citation type="journal article" date="2019" name="Commun. Biol.">
        <title>The bagworm genome reveals a unique fibroin gene that provides high tensile strength.</title>
        <authorList>
            <person name="Kono N."/>
            <person name="Nakamura H."/>
            <person name="Ohtoshi R."/>
            <person name="Tomita M."/>
            <person name="Numata K."/>
            <person name="Arakawa K."/>
        </authorList>
    </citation>
    <scope>NUCLEOTIDE SEQUENCE [LARGE SCALE GENOMIC DNA]</scope>
</reference>
<proteinExistence type="predicted"/>
<dbReference type="Proteomes" id="UP000299102">
    <property type="component" value="Unassembled WGS sequence"/>
</dbReference>
<sequence>MGAALRTVCLVVQRKKVLDSDHGKGENKRYPNLERYPDHRVFVNVHRSVTEGGHVPNQIRAGGRPSSSYEEEVLQEVADDPSISVRGIEERMGIPKGIAHYILQRTEMHPFHVQRVQSLLSRDYPERI</sequence>
<dbReference type="AlphaFoldDB" id="A0A4C1V744"/>
<evidence type="ECO:0000313" key="2">
    <source>
        <dbReference type="Proteomes" id="UP000299102"/>
    </source>
</evidence>
<name>A0A4C1V744_EUMVA</name>
<accession>A0A4C1V744</accession>
<dbReference type="OrthoDB" id="7902892at2759"/>
<keyword evidence="2" id="KW-1185">Reference proteome</keyword>
<dbReference type="EMBL" id="BGZK01000280">
    <property type="protein sequence ID" value="GBP33874.1"/>
    <property type="molecule type" value="Genomic_DNA"/>
</dbReference>
<organism evidence="1 2">
    <name type="scientific">Eumeta variegata</name>
    <name type="common">Bagworm moth</name>
    <name type="synonym">Eumeta japonica</name>
    <dbReference type="NCBI Taxonomy" id="151549"/>
    <lineage>
        <taxon>Eukaryota</taxon>
        <taxon>Metazoa</taxon>
        <taxon>Ecdysozoa</taxon>
        <taxon>Arthropoda</taxon>
        <taxon>Hexapoda</taxon>
        <taxon>Insecta</taxon>
        <taxon>Pterygota</taxon>
        <taxon>Neoptera</taxon>
        <taxon>Endopterygota</taxon>
        <taxon>Lepidoptera</taxon>
        <taxon>Glossata</taxon>
        <taxon>Ditrysia</taxon>
        <taxon>Tineoidea</taxon>
        <taxon>Psychidae</taxon>
        <taxon>Oiketicinae</taxon>
        <taxon>Eumeta</taxon>
    </lineage>
</organism>
<gene>
    <name evidence="1" type="ORF">EVAR_20985_1</name>
</gene>
<protein>
    <submittedName>
        <fullName evidence="1">Uncharacterized protein</fullName>
    </submittedName>
</protein>
<comment type="caution">
    <text evidence="1">The sequence shown here is derived from an EMBL/GenBank/DDBJ whole genome shotgun (WGS) entry which is preliminary data.</text>
</comment>
<dbReference type="PANTHER" id="PTHR47326:SF1">
    <property type="entry name" value="HTH PSQ-TYPE DOMAIN-CONTAINING PROTEIN"/>
    <property type="match status" value="1"/>
</dbReference>